<dbReference type="InterPro" id="IPR001623">
    <property type="entry name" value="DnaJ_domain"/>
</dbReference>
<dbReference type="InterPro" id="IPR036869">
    <property type="entry name" value="J_dom_sf"/>
</dbReference>
<dbReference type="Proteomes" id="UP000037460">
    <property type="component" value="Unassembled WGS sequence"/>
</dbReference>
<sequence length="229" mass="24929">MKTVTVTSVLKATDHWKVLKLKPAALKEGGKAAVTAAFRKASLHVHPDKSDDPRAADAFVILHEAYRVLADDKLRAAYVDELRRQKLNPQAASNPLYQRALTPRRRAAAEAELQRMREEAIFEKERAAAQARKDISRLREAEDRLKLAQRRLEDAKRRKAKQVDELEAARHRFGPHGATSAAGIAKANATAAREVADAEAAAIAAAAQAEKVAFAARLSAAGTKGGAQF</sequence>
<dbReference type="AlphaFoldDB" id="A0A0M0JBJ7"/>
<reference evidence="4" key="1">
    <citation type="journal article" date="2015" name="PLoS Genet.">
        <title>Genome Sequence and Transcriptome Analyses of Chrysochromulina tobin: Metabolic Tools for Enhanced Algal Fitness in the Prominent Order Prymnesiales (Haptophyceae).</title>
        <authorList>
            <person name="Hovde B.T."/>
            <person name="Deodato C.R."/>
            <person name="Hunsperger H.M."/>
            <person name="Ryken S.A."/>
            <person name="Yost W."/>
            <person name="Jha R.K."/>
            <person name="Patterson J."/>
            <person name="Monnat R.J. Jr."/>
            <person name="Barlow S.B."/>
            <person name="Starkenburg S.R."/>
            <person name="Cattolico R.A."/>
        </authorList>
    </citation>
    <scope>NUCLEOTIDE SEQUENCE</scope>
    <source>
        <strain evidence="4">CCMP291</strain>
    </source>
</reference>
<dbReference type="SUPFAM" id="SSF46565">
    <property type="entry name" value="Chaperone J-domain"/>
    <property type="match status" value="1"/>
</dbReference>
<evidence type="ECO:0000256" key="1">
    <source>
        <dbReference type="SAM" id="Coils"/>
    </source>
</evidence>
<dbReference type="PANTHER" id="PTHR45098:SF1">
    <property type="entry name" value="DNAJ DOMAIN CONTAINING PROTEIN, EXPRESSED"/>
    <property type="match status" value="1"/>
</dbReference>
<dbReference type="Gene3D" id="1.10.287.110">
    <property type="entry name" value="DnaJ domain"/>
    <property type="match status" value="1"/>
</dbReference>
<dbReference type="OrthoDB" id="342454at2759"/>
<protein>
    <recommendedName>
        <fullName evidence="2">J domain-containing protein</fullName>
    </recommendedName>
</protein>
<dbReference type="PROSITE" id="PS50076">
    <property type="entry name" value="DNAJ_2"/>
    <property type="match status" value="1"/>
</dbReference>
<name>A0A0M0JBJ7_9EUKA</name>
<keyword evidence="4" id="KW-1185">Reference proteome</keyword>
<evidence type="ECO:0000313" key="3">
    <source>
        <dbReference type="EMBL" id="KOO23593.1"/>
    </source>
</evidence>
<dbReference type="SMART" id="SM00271">
    <property type="entry name" value="DnaJ"/>
    <property type="match status" value="1"/>
</dbReference>
<evidence type="ECO:0000313" key="4">
    <source>
        <dbReference type="Proteomes" id="UP000037460"/>
    </source>
</evidence>
<accession>A0A0M0JBJ7</accession>
<comment type="caution">
    <text evidence="3">The sequence shown here is derived from an EMBL/GenBank/DDBJ whole genome shotgun (WGS) entry which is preliminary data.</text>
</comment>
<evidence type="ECO:0000259" key="2">
    <source>
        <dbReference type="PROSITE" id="PS50076"/>
    </source>
</evidence>
<dbReference type="EMBL" id="JWZX01003176">
    <property type="protein sequence ID" value="KOO23593.1"/>
    <property type="molecule type" value="Genomic_DNA"/>
</dbReference>
<proteinExistence type="predicted"/>
<dbReference type="Pfam" id="PF00226">
    <property type="entry name" value="DnaJ"/>
    <property type="match status" value="1"/>
</dbReference>
<dbReference type="CDD" id="cd06257">
    <property type="entry name" value="DnaJ"/>
    <property type="match status" value="1"/>
</dbReference>
<keyword evidence="1" id="KW-0175">Coiled coil</keyword>
<organism evidence="3 4">
    <name type="scientific">Chrysochromulina tobinii</name>
    <dbReference type="NCBI Taxonomy" id="1460289"/>
    <lineage>
        <taxon>Eukaryota</taxon>
        <taxon>Haptista</taxon>
        <taxon>Haptophyta</taxon>
        <taxon>Prymnesiophyceae</taxon>
        <taxon>Prymnesiales</taxon>
        <taxon>Chrysochromulinaceae</taxon>
        <taxon>Chrysochromulina</taxon>
    </lineage>
</organism>
<feature type="domain" description="J" evidence="2">
    <location>
        <begin position="14"/>
        <end position="82"/>
    </location>
</feature>
<feature type="coiled-coil region" evidence="1">
    <location>
        <begin position="106"/>
        <end position="172"/>
    </location>
</feature>
<dbReference type="PANTHER" id="PTHR45098">
    <property type="entry name" value="DNAJ DOMAIN CONTAINING PROTEIN, EXPRESSED"/>
    <property type="match status" value="1"/>
</dbReference>
<gene>
    <name evidence="3" type="ORF">Ctob_002755</name>
</gene>